<dbReference type="RefSeq" id="XP_003021685.1">
    <property type="nucleotide sequence ID" value="XM_003021639.1"/>
</dbReference>
<dbReference type="InterPro" id="IPR052337">
    <property type="entry name" value="SAT4-like"/>
</dbReference>
<dbReference type="KEGG" id="tve:TRV_04196"/>
<name>D4DAP8_TRIVH</name>
<evidence type="ECO:0000259" key="8">
    <source>
        <dbReference type="Pfam" id="PF20684"/>
    </source>
</evidence>
<evidence type="ECO:0000256" key="2">
    <source>
        <dbReference type="ARBA" id="ARBA00022692"/>
    </source>
</evidence>
<dbReference type="PANTHER" id="PTHR33048:SF158">
    <property type="entry name" value="MEMBRANE PROTEIN PTH11-LIKE, PUTATIVE-RELATED"/>
    <property type="match status" value="1"/>
</dbReference>
<feature type="transmembrane region" description="Helical" evidence="7">
    <location>
        <begin position="41"/>
        <end position="61"/>
    </location>
</feature>
<feature type="compositionally biased region" description="Polar residues" evidence="6">
    <location>
        <begin position="330"/>
        <end position="348"/>
    </location>
</feature>
<dbReference type="Proteomes" id="UP000008383">
    <property type="component" value="Unassembled WGS sequence"/>
</dbReference>
<gene>
    <name evidence="9" type="ORF">TRV_04196</name>
</gene>
<feature type="transmembrane region" description="Helical" evidence="7">
    <location>
        <begin position="171"/>
        <end position="195"/>
    </location>
</feature>
<protein>
    <recommendedName>
        <fullName evidence="8">Rhodopsin domain-containing protein</fullName>
    </recommendedName>
</protein>
<dbReference type="PANTHER" id="PTHR33048">
    <property type="entry name" value="PTH11-LIKE INTEGRAL MEMBRANE PROTEIN (AFU_ORTHOLOGUE AFUA_5G11245)"/>
    <property type="match status" value="1"/>
</dbReference>
<feature type="compositionally biased region" description="Basic and acidic residues" evidence="6">
    <location>
        <begin position="320"/>
        <end position="329"/>
    </location>
</feature>
<evidence type="ECO:0000256" key="7">
    <source>
        <dbReference type="SAM" id="Phobius"/>
    </source>
</evidence>
<organism evidence="9 10">
    <name type="scientific">Trichophyton verrucosum (strain HKI 0517)</name>
    <dbReference type="NCBI Taxonomy" id="663202"/>
    <lineage>
        <taxon>Eukaryota</taxon>
        <taxon>Fungi</taxon>
        <taxon>Dikarya</taxon>
        <taxon>Ascomycota</taxon>
        <taxon>Pezizomycotina</taxon>
        <taxon>Eurotiomycetes</taxon>
        <taxon>Eurotiomycetidae</taxon>
        <taxon>Onygenales</taxon>
        <taxon>Arthrodermataceae</taxon>
        <taxon>Trichophyton</taxon>
    </lineage>
</organism>
<keyword evidence="4 7" id="KW-0472">Membrane</keyword>
<dbReference type="GO" id="GO:0016020">
    <property type="term" value="C:membrane"/>
    <property type="evidence" value="ECO:0007669"/>
    <property type="project" value="UniProtKB-SubCell"/>
</dbReference>
<reference evidence="10" key="1">
    <citation type="journal article" date="2011" name="Genome Biol.">
        <title>Comparative and functional genomics provide insights into the pathogenicity of dermatophytic fungi.</title>
        <authorList>
            <person name="Burmester A."/>
            <person name="Shelest E."/>
            <person name="Gloeckner G."/>
            <person name="Heddergott C."/>
            <person name="Schindler S."/>
            <person name="Staib P."/>
            <person name="Heidel A."/>
            <person name="Felder M."/>
            <person name="Petzold A."/>
            <person name="Szafranski K."/>
            <person name="Feuermann M."/>
            <person name="Pedruzzi I."/>
            <person name="Priebe S."/>
            <person name="Groth M."/>
            <person name="Winkler R."/>
            <person name="Li W."/>
            <person name="Kniemeyer O."/>
            <person name="Schroeckh V."/>
            <person name="Hertweck C."/>
            <person name="Hube B."/>
            <person name="White T.C."/>
            <person name="Platzer M."/>
            <person name="Guthke R."/>
            <person name="Heitman J."/>
            <person name="Woestemeyer J."/>
            <person name="Zipfel P.F."/>
            <person name="Monod M."/>
            <person name="Brakhage A.A."/>
        </authorList>
    </citation>
    <scope>NUCLEOTIDE SEQUENCE [LARGE SCALE GENOMIC DNA]</scope>
    <source>
        <strain evidence="10">HKI 0517</strain>
    </source>
</reference>
<keyword evidence="2 7" id="KW-0812">Transmembrane</keyword>
<evidence type="ECO:0000256" key="1">
    <source>
        <dbReference type="ARBA" id="ARBA00004141"/>
    </source>
</evidence>
<dbReference type="GeneID" id="9576768"/>
<dbReference type="Pfam" id="PF20684">
    <property type="entry name" value="Fung_rhodopsin"/>
    <property type="match status" value="1"/>
</dbReference>
<evidence type="ECO:0000313" key="10">
    <source>
        <dbReference type="Proteomes" id="UP000008383"/>
    </source>
</evidence>
<dbReference type="InterPro" id="IPR049326">
    <property type="entry name" value="Rhodopsin_dom_fungi"/>
</dbReference>
<evidence type="ECO:0000256" key="5">
    <source>
        <dbReference type="ARBA" id="ARBA00038359"/>
    </source>
</evidence>
<feature type="domain" description="Rhodopsin" evidence="8">
    <location>
        <begin position="89"/>
        <end position="270"/>
    </location>
</feature>
<accession>D4DAP8</accession>
<evidence type="ECO:0000256" key="6">
    <source>
        <dbReference type="SAM" id="MobiDB-lite"/>
    </source>
</evidence>
<dbReference type="EMBL" id="ACYE01000214">
    <property type="protein sequence ID" value="EFE41067.1"/>
    <property type="molecule type" value="Genomic_DNA"/>
</dbReference>
<proteinExistence type="inferred from homology"/>
<comment type="subcellular location">
    <subcellularLocation>
        <location evidence="1">Membrane</location>
        <topology evidence="1">Multi-pass membrane protein</topology>
    </subcellularLocation>
</comment>
<evidence type="ECO:0000256" key="3">
    <source>
        <dbReference type="ARBA" id="ARBA00022989"/>
    </source>
</evidence>
<comment type="caution">
    <text evidence="9">The sequence shown here is derived from an EMBL/GenBank/DDBJ whole genome shotgun (WGS) entry which is preliminary data.</text>
</comment>
<keyword evidence="3 7" id="KW-1133">Transmembrane helix</keyword>
<sequence length="348" mass="38488">MSKTPDASALKSIPPELLSTIPGGKPPPGVTPNFDDPVSQVPVIVGVGTAFLAMACFCFFIRMYTRLAISKTWKWDDSIQSRILCGDTKCYITVITATPALGLIKLSLFIQYYLLFKVRRYVRISVYVGATLSGLFYIATSISSFVLSSPWPGESILDCILSWHYLKFAEFSIPTGIIGSLVDVVLFILPMPAVWQLQLSTAKKIGIILVFMTGGLAVAASGVSLYYRVLLQNDVSDASWKVGYVLLWTEIEMFAGITASSMPAVRQFFSSRTGLFSKNSRPSFTPTISMINRSKRSGHEELINQKDMAFRKWGYPVKNDEESLNRSEESQSSPRLNGASPQPQNLSR</sequence>
<dbReference type="AlphaFoldDB" id="D4DAP8"/>
<keyword evidence="10" id="KW-1185">Reference proteome</keyword>
<dbReference type="OrthoDB" id="444631at2759"/>
<evidence type="ECO:0000313" key="9">
    <source>
        <dbReference type="EMBL" id="EFE41067.1"/>
    </source>
</evidence>
<feature type="region of interest" description="Disordered" evidence="6">
    <location>
        <begin position="320"/>
        <end position="348"/>
    </location>
</feature>
<dbReference type="HOGENOM" id="CLU_028200_12_3_1"/>
<feature type="transmembrane region" description="Helical" evidence="7">
    <location>
        <begin position="124"/>
        <end position="147"/>
    </location>
</feature>
<feature type="transmembrane region" description="Helical" evidence="7">
    <location>
        <begin position="207"/>
        <end position="227"/>
    </location>
</feature>
<evidence type="ECO:0000256" key="4">
    <source>
        <dbReference type="ARBA" id="ARBA00023136"/>
    </source>
</evidence>
<comment type="similarity">
    <text evidence="5">Belongs to the SAT4 family.</text>
</comment>